<accession>O62481</accession>
<dbReference type="InParanoid" id="O62481"/>
<feature type="domain" description="Beta-lactamase-related" evidence="3">
    <location>
        <begin position="44"/>
        <end position="391"/>
    </location>
</feature>
<organism evidence="4 5">
    <name type="scientific">Caenorhabditis elegans</name>
    <dbReference type="NCBI Taxonomy" id="6239"/>
    <lineage>
        <taxon>Eukaryota</taxon>
        <taxon>Metazoa</taxon>
        <taxon>Ecdysozoa</taxon>
        <taxon>Nematoda</taxon>
        <taxon>Chromadorea</taxon>
        <taxon>Rhabditida</taxon>
        <taxon>Rhabditina</taxon>
        <taxon>Rhabditomorpha</taxon>
        <taxon>Rhabditoidea</taxon>
        <taxon>Rhabditidae</taxon>
        <taxon>Peloderinae</taxon>
        <taxon>Caenorhabditis</taxon>
    </lineage>
</organism>
<feature type="region of interest" description="Disordered" evidence="1">
    <location>
        <begin position="157"/>
        <end position="180"/>
    </location>
</feature>
<dbReference type="OrthoDB" id="5946976at2759"/>
<keyword evidence="7" id="KW-1267">Proteomics identification</keyword>
<dbReference type="SMR" id="O62481"/>
<dbReference type="GO" id="GO:0019216">
    <property type="term" value="P:regulation of lipid metabolic process"/>
    <property type="evidence" value="ECO:0000318"/>
    <property type="project" value="GO_Central"/>
</dbReference>
<evidence type="ECO:0000313" key="6">
    <source>
        <dbReference type="WormBase" id="Y45F10D.11a"/>
    </source>
</evidence>
<proteinExistence type="evidence at protein level"/>
<dbReference type="AlphaFoldDB" id="O62481"/>
<dbReference type="GO" id="GO:0005739">
    <property type="term" value="C:mitochondrion"/>
    <property type="evidence" value="ECO:0000318"/>
    <property type="project" value="GO_Central"/>
</dbReference>
<evidence type="ECO:0007829" key="7">
    <source>
        <dbReference type="PeptideAtlas" id="O62481"/>
    </source>
</evidence>
<dbReference type="EMBL" id="BX284604">
    <property type="protein sequence ID" value="CAA16386.1"/>
    <property type="molecule type" value="Genomic_DNA"/>
</dbReference>
<evidence type="ECO:0000313" key="4">
    <source>
        <dbReference type="EMBL" id="CAA16386.1"/>
    </source>
</evidence>
<dbReference type="Gene3D" id="3.40.710.10">
    <property type="entry name" value="DD-peptidase/beta-lactamase superfamily"/>
    <property type="match status" value="1"/>
</dbReference>
<dbReference type="UCSC" id="Y45F10D.11a">
    <property type="organism name" value="c. elegans"/>
</dbReference>
<dbReference type="GeneID" id="189927"/>
<dbReference type="PANTHER" id="PTHR46520:SF1">
    <property type="entry name" value="SERINE BETA-LACTAMASE-LIKE PROTEIN LACTB, MITOCHONDRIAL"/>
    <property type="match status" value="1"/>
</dbReference>
<name>O62481_CAEEL</name>
<dbReference type="OMA" id="GLENTPW"/>
<gene>
    <name evidence="4 6" type="primary">lact-9</name>
    <name evidence="4" type="ORF">CELE_Y45F10D.11</name>
    <name evidence="6" type="ORF">Y45F10D.11</name>
</gene>
<dbReference type="FunCoup" id="O62481">
    <property type="interactions" value="1387"/>
</dbReference>
<dbReference type="ExpressionAtlas" id="O62481">
    <property type="expression patterns" value="baseline and differential"/>
</dbReference>
<evidence type="ECO:0000259" key="3">
    <source>
        <dbReference type="Pfam" id="PF00144"/>
    </source>
</evidence>
<evidence type="ECO:0000256" key="1">
    <source>
        <dbReference type="SAM" id="MobiDB-lite"/>
    </source>
</evidence>
<dbReference type="InterPro" id="IPR012338">
    <property type="entry name" value="Beta-lactam/transpept-like"/>
</dbReference>
<dbReference type="Proteomes" id="UP000001940">
    <property type="component" value="Chromosome IV"/>
</dbReference>
<dbReference type="PANTHER" id="PTHR46520">
    <property type="entry name" value="SERINE BETA-LACTAMASE-LIKE PROTEIN LACTB, MITOCHONDRIAL"/>
    <property type="match status" value="1"/>
</dbReference>
<dbReference type="PaxDb" id="6239-Y45F10D.11a"/>
<dbReference type="KEGG" id="cel:CELE_Y45F10D.11"/>
<dbReference type="InterPro" id="IPR052794">
    <property type="entry name" value="Mito_Ser_Protease_LACTB"/>
</dbReference>
<dbReference type="InterPro" id="IPR001466">
    <property type="entry name" value="Beta-lactam-related"/>
</dbReference>
<dbReference type="SUPFAM" id="SSF56601">
    <property type="entry name" value="beta-lactamase/transpeptidase-like"/>
    <property type="match status" value="1"/>
</dbReference>
<dbReference type="PeptideAtlas" id="O62481"/>
<dbReference type="AGR" id="WB:WBGene00012890"/>
<feature type="compositionally biased region" description="Basic and acidic residues" evidence="1">
    <location>
        <begin position="157"/>
        <end position="167"/>
    </location>
</feature>
<keyword evidence="2" id="KW-0732">Signal</keyword>
<dbReference type="MEROPS" id="S12.A16"/>
<dbReference type="eggNOG" id="ENOG502QQBX">
    <property type="taxonomic scope" value="Eukaryota"/>
</dbReference>
<dbReference type="CTD" id="189927"/>
<dbReference type="RefSeq" id="NP_001041033.1">
    <property type="nucleotide sequence ID" value="NM_001047568.4"/>
</dbReference>
<reference evidence="4 5" key="1">
    <citation type="journal article" date="1998" name="Science">
        <title>Genome sequence of the nematode C. elegans: a platform for investigating biology.</title>
        <authorList>
            <consortium name="The C. elegans sequencing consortium"/>
            <person name="Sulson J.E."/>
            <person name="Waterston R."/>
        </authorList>
    </citation>
    <scope>NUCLEOTIDE SEQUENCE [LARGE SCALE GENOMIC DNA]</scope>
    <source>
        <strain evidence="4 5">Bristol N2</strain>
    </source>
</reference>
<dbReference type="GO" id="GO:0008233">
    <property type="term" value="F:peptidase activity"/>
    <property type="evidence" value="ECO:0000318"/>
    <property type="project" value="GO_Central"/>
</dbReference>
<protein>
    <submittedName>
        <fullName evidence="4">Beta-lactamase-related domain-containing protein</fullName>
    </submittedName>
</protein>
<dbReference type="WormBase" id="Y45F10D.11a">
    <property type="protein sequence ID" value="CE16649"/>
    <property type="gene ID" value="WBGene00012890"/>
    <property type="gene designation" value="lact-9"/>
</dbReference>
<feature type="chain" id="PRO_5004160010" evidence="2">
    <location>
        <begin position="19"/>
        <end position="407"/>
    </location>
</feature>
<dbReference type="PhylomeDB" id="O62481"/>
<evidence type="ECO:0000313" key="5">
    <source>
        <dbReference type="Proteomes" id="UP000001940"/>
    </source>
</evidence>
<dbReference type="Pfam" id="PF00144">
    <property type="entry name" value="Beta-lactamase"/>
    <property type="match status" value="1"/>
</dbReference>
<evidence type="ECO:0000256" key="2">
    <source>
        <dbReference type="SAM" id="SignalP"/>
    </source>
</evidence>
<feature type="signal peptide" evidence="2">
    <location>
        <begin position="1"/>
        <end position="18"/>
    </location>
</feature>
<dbReference type="GO" id="GO:0006508">
    <property type="term" value="P:proteolysis"/>
    <property type="evidence" value="ECO:0000318"/>
    <property type="project" value="GO_Central"/>
</dbReference>
<dbReference type="PIR" id="T26938">
    <property type="entry name" value="T26938"/>
</dbReference>
<keyword evidence="5" id="KW-1185">Reference proteome</keyword>
<dbReference type="HOGENOM" id="CLU_020027_6_0_1"/>
<sequence length="407" mass="44467">MSWYTSCPKMLLGATAVAVPLGATVFRRESEKSENLLKIKKAKELVETTMAIQGIPGLSIAVSLDGKMVWKSGFGYANLESFAKCTGDSVMRIASISKPITATLAAQCVENGTLDLDEDIRKYLPEFPAKKFKNEDVKITMRQLLSHSAGIRHYATEKKKSETHEDPSNNNTETPEFLSNKPYNSSLDALAIFKNDDLVEKPGSKFSYTTYGLTLAGAVLEKCSGKTYRQLANQLFSDLGMRNTQLDTKEKIVPGRASYYQRNSKNILENCPEVDCSNKFAGGGIISNTTDLLIIANAILHSILSDSKNCLLQRETIRKFLEKQVPVDSKTSTGLGWFLVDGKDLKSIDGNISNSSFFYHTGAAVGASSVLLVNTSSGVCVAILCNLQNTTVLKLGRDIGDLFHGEI</sequence>
<dbReference type="Bgee" id="WBGene00012890">
    <property type="expression patterns" value="Expressed in germ line (C elegans) and 4 other cell types or tissues"/>
</dbReference>